<sequence>MFKSKQLYVQVKPGEMIASVVPSGRRCERKCAALSHPRTLMGEFVEIEKTLTSLVQELSPKTWLSVAPVITLHLLGNAEGGYTNVEVRAFREAALGAGARAVFMPSGPTPLSESAVLQKQYSELVGV</sequence>
<dbReference type="AlphaFoldDB" id="A0A368N7W4"/>
<evidence type="ECO:0000313" key="1">
    <source>
        <dbReference type="EMBL" id="RCU45691.1"/>
    </source>
</evidence>
<reference evidence="1 2" key="1">
    <citation type="submission" date="2018-07" db="EMBL/GenBank/DDBJ databases">
        <title>Corallincola holothuriorum sp. nov., a new facultative anaerobe isolated from sea cucumber Apostichopus japonicus.</title>
        <authorList>
            <person name="Xia H."/>
        </authorList>
    </citation>
    <scope>NUCLEOTIDE SEQUENCE [LARGE SCALE GENOMIC DNA]</scope>
    <source>
        <strain evidence="1 2">C4</strain>
    </source>
</reference>
<comment type="caution">
    <text evidence="1">The sequence shown here is derived from an EMBL/GenBank/DDBJ whole genome shotgun (WGS) entry which is preliminary data.</text>
</comment>
<gene>
    <name evidence="1" type="ORF">DU002_14625</name>
</gene>
<evidence type="ECO:0000313" key="2">
    <source>
        <dbReference type="Proteomes" id="UP000252558"/>
    </source>
</evidence>
<accession>A0A368N7W4</accession>
<keyword evidence="2" id="KW-1185">Reference proteome</keyword>
<dbReference type="EMBL" id="QPID01000009">
    <property type="protein sequence ID" value="RCU45691.1"/>
    <property type="molecule type" value="Genomic_DNA"/>
</dbReference>
<evidence type="ECO:0008006" key="3">
    <source>
        <dbReference type="Google" id="ProtNLM"/>
    </source>
</evidence>
<organism evidence="1 2">
    <name type="scientific">Corallincola holothuriorum</name>
    <dbReference type="NCBI Taxonomy" id="2282215"/>
    <lineage>
        <taxon>Bacteria</taxon>
        <taxon>Pseudomonadati</taxon>
        <taxon>Pseudomonadota</taxon>
        <taxon>Gammaproteobacteria</taxon>
        <taxon>Alteromonadales</taxon>
        <taxon>Psychromonadaceae</taxon>
        <taxon>Corallincola</taxon>
    </lineage>
</organism>
<name>A0A368N7W4_9GAMM</name>
<proteinExistence type="predicted"/>
<protein>
    <recommendedName>
        <fullName evidence="3">Rod shape-determining protein MreB</fullName>
    </recommendedName>
</protein>
<dbReference type="OrthoDB" id="8612466at2"/>
<dbReference type="RefSeq" id="WP_114339141.1">
    <property type="nucleotide sequence ID" value="NZ_QPID01000009.1"/>
</dbReference>
<dbReference type="Proteomes" id="UP000252558">
    <property type="component" value="Unassembled WGS sequence"/>
</dbReference>